<protein>
    <recommendedName>
        <fullName evidence="4">Pentapeptide repeat-containing protein</fullName>
    </recommendedName>
</protein>
<dbReference type="Pfam" id="PF00805">
    <property type="entry name" value="Pentapeptide"/>
    <property type="match status" value="2"/>
</dbReference>
<keyword evidence="3" id="KW-1185">Reference proteome</keyword>
<dbReference type="AlphaFoldDB" id="A0A2T1LVQ0"/>
<dbReference type="PANTHER" id="PTHR14136">
    <property type="entry name" value="BTB_POZ DOMAIN-CONTAINING PROTEIN KCTD9"/>
    <property type="match status" value="1"/>
</dbReference>
<sequence length="218" mass="24738">MEALETQFLLKVKEKRQELNLAPLSHNLPLMDTLDSPKTQVASNYAEGQRNFSRVNLANQDLEGIDLSGACLVGANFFNCNLRGAKLEDCDLRLCNFQKSNLSGASLKRSNCEKARFLGTNLRNANLEQANLQEAVIEAVKCKRTNLKKALLTSINKSGRKRMIKIKYPCFIPLGEYDYEGLLQEYNLQYNRLKKAATIVMLCLLFGFLNFLAFRFQI</sequence>
<evidence type="ECO:0008006" key="4">
    <source>
        <dbReference type="Google" id="ProtNLM"/>
    </source>
</evidence>
<dbReference type="Gene3D" id="2.160.20.80">
    <property type="entry name" value="E3 ubiquitin-protein ligase SopA"/>
    <property type="match status" value="1"/>
</dbReference>
<dbReference type="OrthoDB" id="419933at2"/>
<keyword evidence="1" id="KW-0472">Membrane</keyword>
<organism evidence="2 3">
    <name type="scientific">Aphanothece hegewaldii CCALA 016</name>
    <dbReference type="NCBI Taxonomy" id="2107694"/>
    <lineage>
        <taxon>Bacteria</taxon>
        <taxon>Bacillati</taxon>
        <taxon>Cyanobacteriota</taxon>
        <taxon>Cyanophyceae</taxon>
        <taxon>Oscillatoriophycideae</taxon>
        <taxon>Chroococcales</taxon>
        <taxon>Aphanothecaceae</taxon>
        <taxon>Aphanothece</taxon>
    </lineage>
</organism>
<feature type="transmembrane region" description="Helical" evidence="1">
    <location>
        <begin position="196"/>
        <end position="216"/>
    </location>
</feature>
<proteinExistence type="predicted"/>
<evidence type="ECO:0000313" key="2">
    <source>
        <dbReference type="EMBL" id="PSF35811.1"/>
    </source>
</evidence>
<dbReference type="InterPro" id="IPR001646">
    <property type="entry name" value="5peptide_repeat"/>
</dbReference>
<dbReference type="EMBL" id="PXOH01000017">
    <property type="protein sequence ID" value="PSF35811.1"/>
    <property type="molecule type" value="Genomic_DNA"/>
</dbReference>
<gene>
    <name evidence="2" type="ORF">C7H19_15410</name>
</gene>
<evidence type="ECO:0000256" key="1">
    <source>
        <dbReference type="SAM" id="Phobius"/>
    </source>
</evidence>
<dbReference type="SUPFAM" id="SSF141571">
    <property type="entry name" value="Pentapeptide repeat-like"/>
    <property type="match status" value="1"/>
</dbReference>
<evidence type="ECO:0000313" key="3">
    <source>
        <dbReference type="Proteomes" id="UP000239001"/>
    </source>
</evidence>
<accession>A0A2T1LVQ0</accession>
<comment type="caution">
    <text evidence="2">The sequence shown here is derived from an EMBL/GenBank/DDBJ whole genome shotgun (WGS) entry which is preliminary data.</text>
</comment>
<keyword evidence="1" id="KW-0812">Transmembrane</keyword>
<dbReference type="InterPro" id="IPR051082">
    <property type="entry name" value="Pentapeptide-BTB/POZ_domain"/>
</dbReference>
<dbReference type="PANTHER" id="PTHR14136:SF17">
    <property type="entry name" value="BTB_POZ DOMAIN-CONTAINING PROTEIN KCTD9"/>
    <property type="match status" value="1"/>
</dbReference>
<reference evidence="2 3" key="2">
    <citation type="submission" date="2018-03" db="EMBL/GenBank/DDBJ databases">
        <authorList>
            <person name="Keele B.F."/>
        </authorList>
    </citation>
    <scope>NUCLEOTIDE SEQUENCE [LARGE SCALE GENOMIC DNA]</scope>
    <source>
        <strain evidence="2 3">CCALA 016</strain>
    </source>
</reference>
<dbReference type="Proteomes" id="UP000239001">
    <property type="component" value="Unassembled WGS sequence"/>
</dbReference>
<dbReference type="RefSeq" id="WP_106457781.1">
    <property type="nucleotide sequence ID" value="NZ_PXOH01000017.1"/>
</dbReference>
<name>A0A2T1LVQ0_9CHRO</name>
<reference evidence="2 3" key="1">
    <citation type="submission" date="2018-03" db="EMBL/GenBank/DDBJ databases">
        <title>The ancient ancestry and fast evolution of plastids.</title>
        <authorList>
            <person name="Moore K.R."/>
            <person name="Magnabosco C."/>
            <person name="Momper L."/>
            <person name="Gold D.A."/>
            <person name="Bosak T."/>
            <person name="Fournier G.P."/>
        </authorList>
    </citation>
    <scope>NUCLEOTIDE SEQUENCE [LARGE SCALE GENOMIC DNA]</scope>
    <source>
        <strain evidence="2 3">CCALA 016</strain>
    </source>
</reference>
<keyword evidence="1" id="KW-1133">Transmembrane helix</keyword>